<protein>
    <recommendedName>
        <fullName evidence="4">Serine protease</fullName>
    </recommendedName>
</protein>
<gene>
    <name evidence="2" type="ORF">J2Z75_001620</name>
</gene>
<proteinExistence type="predicted"/>
<accession>A0ABS4EJK1</accession>
<dbReference type="Proteomes" id="UP000823786">
    <property type="component" value="Unassembled WGS sequence"/>
</dbReference>
<evidence type="ECO:0008006" key="4">
    <source>
        <dbReference type="Google" id="ProtNLM"/>
    </source>
</evidence>
<dbReference type="InterPro" id="IPR009003">
    <property type="entry name" value="Peptidase_S1_PA"/>
</dbReference>
<keyword evidence="3" id="KW-1185">Reference proteome</keyword>
<evidence type="ECO:0000256" key="1">
    <source>
        <dbReference type="SAM" id="MobiDB-lite"/>
    </source>
</evidence>
<dbReference type="EMBL" id="JAGGJV010000002">
    <property type="protein sequence ID" value="MBP1858124.1"/>
    <property type="molecule type" value="Genomic_DNA"/>
</dbReference>
<name>A0ABS4EJK1_9HYPH</name>
<organism evidence="2 3">
    <name type="scientific">Rhizobium herbae</name>
    <dbReference type="NCBI Taxonomy" id="508661"/>
    <lineage>
        <taxon>Bacteria</taxon>
        <taxon>Pseudomonadati</taxon>
        <taxon>Pseudomonadota</taxon>
        <taxon>Alphaproteobacteria</taxon>
        <taxon>Hyphomicrobiales</taxon>
        <taxon>Rhizobiaceae</taxon>
        <taxon>Rhizobium/Agrobacterium group</taxon>
        <taxon>Rhizobium</taxon>
    </lineage>
</organism>
<evidence type="ECO:0000313" key="3">
    <source>
        <dbReference type="Proteomes" id="UP000823786"/>
    </source>
</evidence>
<evidence type="ECO:0000313" key="2">
    <source>
        <dbReference type="EMBL" id="MBP1858124.1"/>
    </source>
</evidence>
<dbReference type="SUPFAM" id="SSF50494">
    <property type="entry name" value="Trypsin-like serine proteases"/>
    <property type="match status" value="1"/>
</dbReference>
<comment type="caution">
    <text evidence="2">The sequence shown here is derived from an EMBL/GenBank/DDBJ whole genome shotgun (WGS) entry which is preliminary data.</text>
</comment>
<sequence length="217" mass="24252">MLITNRHNVTGRRQDDDQPLYDHGGVPDRMVVWFPCRYKFGTWTNTTIRLLDDDEQPLWHEHPTLGKAADIVAIACPFPQDAHVVAYSLSPPEREMLLRPSETLSIVGFPFGMKGAAQSAIWVSGYVASEIELDFEDLPRFLVDCRGRPGMSGSPVLAFRPSGMINFKTGEYKAAMMNGPVLEFFGVYSGRIHPESDIGIVWKRSSVIQLVESLPAN</sequence>
<reference evidence="2 3" key="1">
    <citation type="submission" date="2021-03" db="EMBL/GenBank/DDBJ databases">
        <title>Genomic Encyclopedia of Type Strains, Phase IV (KMG-IV): sequencing the most valuable type-strain genomes for metagenomic binning, comparative biology and taxonomic classification.</title>
        <authorList>
            <person name="Goeker M."/>
        </authorList>
    </citation>
    <scope>NUCLEOTIDE SEQUENCE [LARGE SCALE GENOMIC DNA]</scope>
    <source>
        <strain evidence="2 3">DSM 26427</strain>
    </source>
</reference>
<feature type="region of interest" description="Disordered" evidence="1">
    <location>
        <begin position="1"/>
        <end position="21"/>
    </location>
</feature>